<dbReference type="InterPro" id="IPR009288">
    <property type="entry name" value="AIG2-like_dom"/>
</dbReference>
<gene>
    <name evidence="2" type="ORF">VIBC2010_10696</name>
</gene>
<dbReference type="Proteomes" id="UP000002943">
    <property type="component" value="Unassembled WGS sequence"/>
</dbReference>
<dbReference type="eggNOG" id="COG3703">
    <property type="taxonomic scope" value="Bacteria"/>
</dbReference>
<dbReference type="InterPro" id="IPR013024">
    <property type="entry name" value="GGCT-like"/>
</dbReference>
<dbReference type="AlphaFoldDB" id="E3BMS5"/>
<dbReference type="InterPro" id="IPR036568">
    <property type="entry name" value="GGCT-like_sf"/>
</dbReference>
<comment type="caution">
    <text evidence="2">The sequence shown here is derived from an EMBL/GenBank/DDBJ whole genome shotgun (WGS) entry which is preliminary data.</text>
</comment>
<dbReference type="SUPFAM" id="SSF110857">
    <property type="entry name" value="Gamma-glutamyl cyclotransferase-like"/>
    <property type="match status" value="1"/>
</dbReference>
<evidence type="ECO:0000259" key="1">
    <source>
        <dbReference type="Pfam" id="PF06094"/>
    </source>
</evidence>
<dbReference type="Gene3D" id="3.10.490.10">
    <property type="entry name" value="Gamma-glutamyl cyclotransferase-like"/>
    <property type="match status" value="1"/>
</dbReference>
<organism evidence="2 3">
    <name type="scientific">Vibrio caribbeanicus ATCC BAA-2122</name>
    <dbReference type="NCBI Taxonomy" id="796620"/>
    <lineage>
        <taxon>Bacteria</taxon>
        <taxon>Pseudomonadati</taxon>
        <taxon>Pseudomonadota</taxon>
        <taxon>Gammaproteobacteria</taxon>
        <taxon>Vibrionales</taxon>
        <taxon>Vibrionaceae</taxon>
        <taxon>Vibrio</taxon>
    </lineage>
</organism>
<evidence type="ECO:0000313" key="3">
    <source>
        <dbReference type="Proteomes" id="UP000002943"/>
    </source>
</evidence>
<feature type="domain" description="Gamma-glutamylcyclotransferase AIG2-like" evidence="1">
    <location>
        <begin position="5"/>
        <end position="108"/>
    </location>
</feature>
<evidence type="ECO:0000313" key="2">
    <source>
        <dbReference type="EMBL" id="EFP95551.1"/>
    </source>
</evidence>
<proteinExistence type="predicted"/>
<dbReference type="OrthoDB" id="5567366at2"/>
<dbReference type="EMBL" id="AEIU01000091">
    <property type="protein sequence ID" value="EFP95551.1"/>
    <property type="molecule type" value="Genomic_DNA"/>
</dbReference>
<protein>
    <recommendedName>
        <fullName evidence="1">Gamma-glutamylcyclotransferase AIG2-like domain-containing protein</fullName>
    </recommendedName>
</protein>
<dbReference type="CDD" id="cd06661">
    <property type="entry name" value="GGCT_like"/>
    <property type="match status" value="1"/>
</dbReference>
<keyword evidence="3" id="KW-1185">Reference proteome</keyword>
<dbReference type="Pfam" id="PF06094">
    <property type="entry name" value="GGACT"/>
    <property type="match status" value="1"/>
</dbReference>
<accession>E3BMS5</accession>
<sequence length="184" mass="20740">MNQYIFGYGSLMNSASRKLTGQTAEAIPATVEGLRRYWGKVGDNNTLSPLVVSRGQGEVNGVILRVNDEELLEFDARENGYQRVKLDRTCITSQLSLSTKDTVWVYTKDYSEPPCNLSPIMQTYVDTVLSGCLEVSEDFAKQFIKQTIGWNFPIENDRLDPKYKNYAGVNKHNYPLIDKLVQGG</sequence>
<dbReference type="RefSeq" id="WP_009602429.1">
    <property type="nucleotide sequence ID" value="NZ_AEIU01000091.1"/>
</dbReference>
<reference evidence="2 3" key="1">
    <citation type="journal article" date="2012" name="Int. J. Syst. Evol. Microbiol.">
        <title>Vibrio caribbeanicus sp. nov., isolated from the marine sponge Scleritoderma cyanea.</title>
        <authorList>
            <person name="Hoffmann M."/>
            <person name="Monday S.R."/>
            <person name="Allard M.W."/>
            <person name="Strain E.A."/>
            <person name="Whittaker P."/>
            <person name="Naum M."/>
            <person name="McCarthy P.J."/>
            <person name="Lopez J.V."/>
            <person name="Fischer M."/>
            <person name="Brown E.W."/>
        </authorList>
    </citation>
    <scope>NUCLEOTIDE SEQUENCE [LARGE SCALE GENOMIC DNA]</scope>
    <source>
        <strain evidence="2 3">ATCC BAA-2122</strain>
    </source>
</reference>
<name>E3BMS5_9VIBR</name>
<dbReference type="STRING" id="796620.VIBC2010_10696"/>